<dbReference type="PANTHER" id="PTHR13322">
    <property type="entry name" value="C1ORF73 PROTEIN"/>
    <property type="match status" value="1"/>
</dbReference>
<evidence type="ECO:0000259" key="3">
    <source>
        <dbReference type="Pfam" id="PF24436"/>
    </source>
</evidence>
<keyword evidence="5" id="KW-1185">Reference proteome</keyword>
<dbReference type="GO" id="GO:0034472">
    <property type="term" value="P:snRNA 3'-end processing"/>
    <property type="evidence" value="ECO:0007669"/>
    <property type="project" value="TreeGrafter"/>
</dbReference>
<gene>
    <name evidence="4" type="primary">INTS7</name>
    <name evidence="4" type="ORF">EC957_010154</name>
</gene>
<dbReference type="InterPro" id="IPR011989">
    <property type="entry name" value="ARM-like"/>
</dbReference>
<dbReference type="Pfam" id="PF24436">
    <property type="entry name" value="INTS7_N"/>
    <property type="match status" value="1"/>
</dbReference>
<dbReference type="PANTHER" id="PTHR13322:SF2">
    <property type="entry name" value="INTEGRATOR COMPLEX SUBUNIT 7"/>
    <property type="match status" value="1"/>
</dbReference>
<dbReference type="Proteomes" id="UP000723463">
    <property type="component" value="Unassembled WGS sequence"/>
</dbReference>
<sequence length="947" mass="105592">MAATQDSEDPGYKRLFELETEYRAQRVSDRLHAIVSFSYLFDDFPNPTIINSGFLKLADYFQNSNNTQRHAILQVFTRSERHMQKIMNVEEVVKRISPLLQSNDPLSRALTLRAFGTMAIIVSDRVDVYHRVIHSLDSLEAMEVSAAIYAADRICSHSQRFCAIISGKLAFMVRDEKTPLPVRRRLIRIFGHMFEDITLARLARKTCLDILELTQDTEYIVAILRTLTRLASHSLVDVPEQIELLLQQAEDQSVLSTGIRRVSLMCLGSLAQRGIEFSPAQIKAIFNIALDSQDEKTTLRAVSTLHKVFLQAGVMASLLMLPDAGQQTMAGYIEMALHIMERSTTSTSLSHFGLRLLLLESYALLSVLLPSYKHGGAIEWSEAAEHTYRDALQETIRSMGQFLVKLWSPLKDGTRPHSQEESSQSGIVLRYWLVLTLEEESGAEKMFKTILGWIEDYKDLSLILSKALLHVAQVQPKVVHGLQDVILALLESRVDSPDTRSFTVMYRALLESLSLNRRSFAGGVEALETRVSSLFERFGQMDMEEQPTRNHWELYQLGRYSLQTGWPSLATMAFKNLEKGLRSVPHALWLSTVQTLALIESSLQTVSSVPVIRSRRGSADMETGEDSEGSVVDLYSHQQMYVKIIGYLEEIEGNQAMNRSFQLKLCSLRREYLQTCQQAVTTLHLLTSSVVNHSLKNSSNGALSSNTAFVPLPNDERALYQCADQLNKLAHQYTLLRARIAVQETTANQTSSSSTSNFNSGSGVAHGGGAENTTSFSIVTGESSHSVPKFSSDQQSDAAVEILQTMCLVLAYSFQKLTKVLSRTTCDGGGQQQADNDEDEEIFDIDPLLIPLLYHQDQEELDADDLSSGSGSSVFGAGGPRTLAEVFRASTRRALGYVDQHLQGGGVDTLEMSLSLVQQLIVQFISFPVPVPQMFFVSRNAIISTQP</sequence>
<dbReference type="GO" id="GO:0032039">
    <property type="term" value="C:integrator complex"/>
    <property type="evidence" value="ECO:0007669"/>
    <property type="project" value="InterPro"/>
</dbReference>
<protein>
    <submittedName>
        <fullName evidence="4">Integrator complex subunit 7</fullName>
    </submittedName>
</protein>
<dbReference type="EMBL" id="JAAAXW010000060">
    <property type="protein sequence ID" value="KAF9546168.1"/>
    <property type="molecule type" value="Genomic_DNA"/>
</dbReference>
<comment type="caution">
    <text evidence="4">The sequence shown here is derived from an EMBL/GenBank/DDBJ whole genome shotgun (WGS) entry which is preliminary data.</text>
</comment>
<dbReference type="SUPFAM" id="SSF48371">
    <property type="entry name" value="ARM repeat"/>
    <property type="match status" value="1"/>
</dbReference>
<proteinExistence type="inferred from homology"/>
<feature type="domain" description="Integrator complex subunit 7 N-terminal" evidence="3">
    <location>
        <begin position="15"/>
        <end position="565"/>
    </location>
</feature>
<dbReference type="AlphaFoldDB" id="A0A9P6FAD6"/>
<evidence type="ECO:0000256" key="1">
    <source>
        <dbReference type="ARBA" id="ARBA00008565"/>
    </source>
</evidence>
<comment type="similarity">
    <text evidence="1">Belongs to the Integrator subunit 7 family.</text>
</comment>
<dbReference type="InterPro" id="IPR056516">
    <property type="entry name" value="INTS7_N"/>
</dbReference>
<evidence type="ECO:0000256" key="2">
    <source>
        <dbReference type="SAM" id="MobiDB-lite"/>
    </source>
</evidence>
<dbReference type="Gene3D" id="1.25.10.10">
    <property type="entry name" value="Leucine-rich Repeat Variant"/>
    <property type="match status" value="1"/>
</dbReference>
<accession>A0A9P6FAD6</accession>
<name>A0A9P6FAD6_9FUNG</name>
<dbReference type="InterPro" id="IPR033060">
    <property type="entry name" value="INTS7"/>
</dbReference>
<evidence type="ECO:0000313" key="5">
    <source>
        <dbReference type="Proteomes" id="UP000723463"/>
    </source>
</evidence>
<organism evidence="4 5">
    <name type="scientific">Mortierella hygrophila</name>
    <dbReference type="NCBI Taxonomy" id="979708"/>
    <lineage>
        <taxon>Eukaryota</taxon>
        <taxon>Fungi</taxon>
        <taxon>Fungi incertae sedis</taxon>
        <taxon>Mucoromycota</taxon>
        <taxon>Mortierellomycotina</taxon>
        <taxon>Mortierellomycetes</taxon>
        <taxon>Mortierellales</taxon>
        <taxon>Mortierellaceae</taxon>
        <taxon>Mortierella</taxon>
    </lineage>
</organism>
<evidence type="ECO:0000313" key="4">
    <source>
        <dbReference type="EMBL" id="KAF9546168.1"/>
    </source>
</evidence>
<feature type="region of interest" description="Disordered" evidence="2">
    <location>
        <begin position="746"/>
        <end position="767"/>
    </location>
</feature>
<reference evidence="4" key="1">
    <citation type="journal article" date="2020" name="Fungal Divers.">
        <title>Resolving the Mortierellaceae phylogeny through synthesis of multi-gene phylogenetics and phylogenomics.</title>
        <authorList>
            <person name="Vandepol N."/>
            <person name="Liber J."/>
            <person name="Desiro A."/>
            <person name="Na H."/>
            <person name="Kennedy M."/>
            <person name="Barry K."/>
            <person name="Grigoriev I.V."/>
            <person name="Miller A.N."/>
            <person name="O'Donnell K."/>
            <person name="Stajich J.E."/>
            <person name="Bonito G."/>
        </authorList>
    </citation>
    <scope>NUCLEOTIDE SEQUENCE</scope>
    <source>
        <strain evidence="4">NRRL 2591</strain>
    </source>
</reference>
<dbReference type="InterPro" id="IPR016024">
    <property type="entry name" value="ARM-type_fold"/>
</dbReference>
<feature type="compositionally biased region" description="Low complexity" evidence="2">
    <location>
        <begin position="750"/>
        <end position="763"/>
    </location>
</feature>